<evidence type="ECO:0000313" key="6">
    <source>
        <dbReference type="EMBL" id="MFC4999811.1"/>
    </source>
</evidence>
<reference evidence="7" key="1">
    <citation type="journal article" date="2019" name="Int. J. Syst. Evol. Microbiol.">
        <title>The Global Catalogue of Microorganisms (GCM) 10K type strain sequencing project: providing services to taxonomists for standard genome sequencing and annotation.</title>
        <authorList>
            <consortium name="The Broad Institute Genomics Platform"/>
            <consortium name="The Broad Institute Genome Sequencing Center for Infectious Disease"/>
            <person name="Wu L."/>
            <person name="Ma J."/>
        </authorList>
    </citation>
    <scope>NUCLEOTIDE SEQUENCE [LARGE SCALE GENOMIC DNA]</scope>
    <source>
        <strain evidence="7">CGMCC 4.7152</strain>
    </source>
</reference>
<dbReference type="Proteomes" id="UP001595912">
    <property type="component" value="Unassembled WGS sequence"/>
</dbReference>
<evidence type="ECO:0000256" key="1">
    <source>
        <dbReference type="ARBA" id="ARBA00022448"/>
    </source>
</evidence>
<proteinExistence type="predicted"/>
<dbReference type="PROSITE" id="PS50893">
    <property type="entry name" value="ABC_TRANSPORTER_2"/>
    <property type="match status" value="1"/>
</dbReference>
<dbReference type="RefSeq" id="WP_380116364.1">
    <property type="nucleotide sequence ID" value="NZ_JBHSIU010000019.1"/>
</dbReference>
<dbReference type="PANTHER" id="PTHR45772">
    <property type="entry name" value="CONSERVED COMPONENT OF ABC TRANSPORTER FOR NATURAL AMINO ACIDS-RELATED"/>
    <property type="match status" value="1"/>
</dbReference>
<evidence type="ECO:0000256" key="3">
    <source>
        <dbReference type="ARBA" id="ARBA00022840"/>
    </source>
</evidence>
<keyword evidence="3 6" id="KW-0067">ATP-binding</keyword>
<name>A0ABV9VWB2_9ACTN</name>
<keyword evidence="1" id="KW-0813">Transport</keyword>
<accession>A0ABV9VWB2</accession>
<keyword evidence="7" id="KW-1185">Reference proteome</keyword>
<dbReference type="InterPro" id="IPR003593">
    <property type="entry name" value="AAA+_ATPase"/>
</dbReference>
<dbReference type="Pfam" id="PF12399">
    <property type="entry name" value="BCA_ABC_TP_C"/>
    <property type="match status" value="1"/>
</dbReference>
<dbReference type="CDD" id="cd03219">
    <property type="entry name" value="ABC_Mj1267_LivG_branched"/>
    <property type="match status" value="1"/>
</dbReference>
<dbReference type="PANTHER" id="PTHR45772:SF9">
    <property type="entry name" value="CONSERVED COMPONENT OF ABC TRANSPORTER FOR NATURAL AMINO ACIDS"/>
    <property type="match status" value="1"/>
</dbReference>
<gene>
    <name evidence="6" type="ORF">ACFPIJ_18450</name>
</gene>
<dbReference type="InterPro" id="IPR032823">
    <property type="entry name" value="BCA_ABC_TP_C"/>
</dbReference>
<organism evidence="6 7">
    <name type="scientific">Dactylosporangium cerinum</name>
    <dbReference type="NCBI Taxonomy" id="1434730"/>
    <lineage>
        <taxon>Bacteria</taxon>
        <taxon>Bacillati</taxon>
        <taxon>Actinomycetota</taxon>
        <taxon>Actinomycetes</taxon>
        <taxon>Micromonosporales</taxon>
        <taxon>Micromonosporaceae</taxon>
        <taxon>Dactylosporangium</taxon>
    </lineage>
</organism>
<dbReference type="GO" id="GO:0005524">
    <property type="term" value="F:ATP binding"/>
    <property type="evidence" value="ECO:0007669"/>
    <property type="project" value="UniProtKB-KW"/>
</dbReference>
<feature type="region of interest" description="Disordered" evidence="4">
    <location>
        <begin position="311"/>
        <end position="338"/>
    </location>
</feature>
<dbReference type="PROSITE" id="PS00211">
    <property type="entry name" value="ABC_TRANSPORTER_1"/>
    <property type="match status" value="1"/>
</dbReference>
<dbReference type="InterPro" id="IPR003439">
    <property type="entry name" value="ABC_transporter-like_ATP-bd"/>
</dbReference>
<evidence type="ECO:0000259" key="5">
    <source>
        <dbReference type="PROSITE" id="PS50893"/>
    </source>
</evidence>
<keyword evidence="2" id="KW-0547">Nucleotide-binding</keyword>
<evidence type="ECO:0000256" key="4">
    <source>
        <dbReference type="SAM" id="MobiDB-lite"/>
    </source>
</evidence>
<feature type="domain" description="ABC transporter" evidence="5">
    <location>
        <begin position="34"/>
        <end position="280"/>
    </location>
</feature>
<dbReference type="Pfam" id="PF00005">
    <property type="entry name" value="ABC_tran"/>
    <property type="match status" value="1"/>
</dbReference>
<dbReference type="InterPro" id="IPR027417">
    <property type="entry name" value="P-loop_NTPase"/>
</dbReference>
<dbReference type="EMBL" id="JBHSIU010000019">
    <property type="protein sequence ID" value="MFC4999811.1"/>
    <property type="molecule type" value="Genomic_DNA"/>
</dbReference>
<evidence type="ECO:0000313" key="7">
    <source>
        <dbReference type="Proteomes" id="UP001595912"/>
    </source>
</evidence>
<sequence>MDVEKSDRAARTRAVQALAGLPCEPGIPKPDPILVADNVVRRFGGLTAVDVKHVEVQRGSITALIGPNGAGKTTFFNLLTGFDAPDEGSWTFNGRSLSGVSAHKVARAGMVRTFQLTKALSKLRVIDNMRLGATGQRGETFWRALLPGTWKQQEAEITARAEDLLTRFKLIAKRDDFAGSLSGGQRKLLEMARALMVQPEMVMLDEPMAGVNPALTQSLLGHVKQLREDGMTVLFVEHDMDMVHDISDWIIVMGQGGVIAEGTPDKVMADPRVIDAYLGAHHDGAVKTVGGEEVDAGDLEESGGVTLIGAVDELSLDDPSGSATSPVSGGDDFKRGPA</sequence>
<dbReference type="SMART" id="SM00382">
    <property type="entry name" value="AAA"/>
    <property type="match status" value="1"/>
</dbReference>
<evidence type="ECO:0000256" key="2">
    <source>
        <dbReference type="ARBA" id="ARBA00022741"/>
    </source>
</evidence>
<dbReference type="Gene3D" id="3.40.50.300">
    <property type="entry name" value="P-loop containing nucleotide triphosphate hydrolases"/>
    <property type="match status" value="1"/>
</dbReference>
<comment type="caution">
    <text evidence="6">The sequence shown here is derived from an EMBL/GenBank/DDBJ whole genome shotgun (WGS) entry which is preliminary data.</text>
</comment>
<dbReference type="InterPro" id="IPR017871">
    <property type="entry name" value="ABC_transporter-like_CS"/>
</dbReference>
<dbReference type="SUPFAM" id="SSF52540">
    <property type="entry name" value="P-loop containing nucleoside triphosphate hydrolases"/>
    <property type="match status" value="1"/>
</dbReference>
<protein>
    <submittedName>
        <fullName evidence="6">ABC transporter ATP-binding protein</fullName>
    </submittedName>
</protein>
<dbReference type="InterPro" id="IPR051120">
    <property type="entry name" value="ABC_AA/LPS_Transport"/>
</dbReference>